<gene>
    <name evidence="2" type="ORF">METZ01_LOCUS494098</name>
</gene>
<dbReference type="InterPro" id="IPR024089">
    <property type="entry name" value="PRODH_PutA_dom_I/II"/>
</dbReference>
<dbReference type="AlphaFoldDB" id="A0A383DA72"/>
<dbReference type="Pfam" id="PF14850">
    <property type="entry name" value="Pro_dh-DNA_bdg"/>
    <property type="match status" value="1"/>
</dbReference>
<proteinExistence type="predicted"/>
<accession>A0A383DA72</accession>
<name>A0A383DA72_9ZZZZ</name>
<sequence>MKDIFNNKFTDQVTLTHDYLVPEISSYLKSNEKEIQDRAKKIIKSAKEYNSYNAFEKLMHEYDLSSSEGIVLMCLAEALLRIPDNKTINDLIEDKIPSGKWRDHIKNDNNIFVNISSIAFLMTGKILKQDEL</sequence>
<organism evidence="2">
    <name type="scientific">marine metagenome</name>
    <dbReference type="NCBI Taxonomy" id="408172"/>
    <lineage>
        <taxon>unclassified sequences</taxon>
        <taxon>metagenomes</taxon>
        <taxon>ecological metagenomes</taxon>
    </lineage>
</organism>
<feature type="domain" description="Proline dehydrogenase PutA" evidence="1">
    <location>
        <begin position="55"/>
        <end position="130"/>
    </location>
</feature>
<evidence type="ECO:0000259" key="1">
    <source>
        <dbReference type="Pfam" id="PF14850"/>
    </source>
</evidence>
<dbReference type="InterPro" id="IPR024082">
    <property type="entry name" value="PRODH_PutA_dom_II"/>
</dbReference>
<reference evidence="2" key="1">
    <citation type="submission" date="2018-05" db="EMBL/GenBank/DDBJ databases">
        <authorList>
            <person name="Lanie J.A."/>
            <person name="Ng W.-L."/>
            <person name="Kazmierczak K.M."/>
            <person name="Andrzejewski T.M."/>
            <person name="Davidsen T.M."/>
            <person name="Wayne K.J."/>
            <person name="Tettelin H."/>
            <person name="Glass J.I."/>
            <person name="Rusch D."/>
            <person name="Podicherti R."/>
            <person name="Tsui H.-C.T."/>
            <person name="Winkler M.E."/>
        </authorList>
    </citation>
    <scope>NUCLEOTIDE SEQUENCE</scope>
</reference>
<dbReference type="Gene3D" id="1.10.2060.10">
    <property type="entry name" value="PutA proline dehydrogenase (PRODH), domain 2"/>
    <property type="match status" value="1"/>
</dbReference>
<dbReference type="SUPFAM" id="SSF81935">
    <property type="entry name" value="N-terminal domain of bifunctional PutA protein"/>
    <property type="match status" value="1"/>
</dbReference>
<dbReference type="EMBL" id="UINC01215523">
    <property type="protein sequence ID" value="SVE41244.1"/>
    <property type="molecule type" value="Genomic_DNA"/>
</dbReference>
<dbReference type="GO" id="GO:0003842">
    <property type="term" value="F:L-glutamate gamma-semialdehyde dehydrogenase activity"/>
    <property type="evidence" value="ECO:0007669"/>
    <property type="project" value="InterPro"/>
</dbReference>
<evidence type="ECO:0000313" key="2">
    <source>
        <dbReference type="EMBL" id="SVE41244.1"/>
    </source>
</evidence>
<protein>
    <recommendedName>
        <fullName evidence="1">Proline dehydrogenase PutA domain-containing protein</fullName>
    </recommendedName>
</protein>